<proteinExistence type="predicted"/>
<gene>
    <name evidence="2" type="ORF">E2C01_045746</name>
</gene>
<reference evidence="2 3" key="1">
    <citation type="submission" date="2019-05" db="EMBL/GenBank/DDBJ databases">
        <title>Another draft genome of Portunus trituberculatus and its Hox gene families provides insights of decapod evolution.</title>
        <authorList>
            <person name="Jeong J.-H."/>
            <person name="Song I."/>
            <person name="Kim S."/>
            <person name="Choi T."/>
            <person name="Kim D."/>
            <person name="Ryu S."/>
            <person name="Kim W."/>
        </authorList>
    </citation>
    <scope>NUCLEOTIDE SEQUENCE [LARGE SCALE GENOMIC DNA]</scope>
    <source>
        <tissue evidence="2">Muscle</tissue>
    </source>
</reference>
<name>A0A5B7G2V2_PORTR</name>
<protein>
    <submittedName>
        <fullName evidence="2">Uncharacterized protein</fullName>
    </submittedName>
</protein>
<organism evidence="2 3">
    <name type="scientific">Portunus trituberculatus</name>
    <name type="common">Swimming crab</name>
    <name type="synonym">Neptunus trituberculatus</name>
    <dbReference type="NCBI Taxonomy" id="210409"/>
    <lineage>
        <taxon>Eukaryota</taxon>
        <taxon>Metazoa</taxon>
        <taxon>Ecdysozoa</taxon>
        <taxon>Arthropoda</taxon>
        <taxon>Crustacea</taxon>
        <taxon>Multicrustacea</taxon>
        <taxon>Malacostraca</taxon>
        <taxon>Eumalacostraca</taxon>
        <taxon>Eucarida</taxon>
        <taxon>Decapoda</taxon>
        <taxon>Pleocyemata</taxon>
        <taxon>Brachyura</taxon>
        <taxon>Eubrachyura</taxon>
        <taxon>Portunoidea</taxon>
        <taxon>Portunidae</taxon>
        <taxon>Portuninae</taxon>
        <taxon>Portunus</taxon>
    </lineage>
</organism>
<evidence type="ECO:0000313" key="3">
    <source>
        <dbReference type="Proteomes" id="UP000324222"/>
    </source>
</evidence>
<dbReference type="Proteomes" id="UP000324222">
    <property type="component" value="Unassembled WGS sequence"/>
</dbReference>
<keyword evidence="3" id="KW-1185">Reference proteome</keyword>
<comment type="caution">
    <text evidence="2">The sequence shown here is derived from an EMBL/GenBank/DDBJ whole genome shotgun (WGS) entry which is preliminary data.</text>
</comment>
<evidence type="ECO:0000313" key="2">
    <source>
        <dbReference type="EMBL" id="MPC51889.1"/>
    </source>
</evidence>
<dbReference type="EMBL" id="VSRR010010488">
    <property type="protein sequence ID" value="MPC51889.1"/>
    <property type="molecule type" value="Genomic_DNA"/>
</dbReference>
<sequence>MKRIAEGLAGRQTHGKHTPNAEEILGQPSREGESVRLGIGAGSTNIITCAPSSSSSSRHLPPPPAPATARTRFHLANFCNSEPASLVLGGLGQGGAGRSGAGERKAVQNWAGHWRGKAGRGGVRKALVQSVIHGSLARCTPLVSCQKLRSRNTLAPQQRCINPPQLFLYHPTHLHALSFSATSTADTFQV</sequence>
<feature type="region of interest" description="Disordered" evidence="1">
    <location>
        <begin position="1"/>
        <end position="30"/>
    </location>
</feature>
<dbReference type="AlphaFoldDB" id="A0A5B7G2V2"/>
<evidence type="ECO:0000256" key="1">
    <source>
        <dbReference type="SAM" id="MobiDB-lite"/>
    </source>
</evidence>
<accession>A0A5B7G2V2</accession>